<comment type="caution">
    <text evidence="4">The sequence shown here is derived from an EMBL/GenBank/DDBJ whole genome shotgun (WGS) entry which is preliminary data.</text>
</comment>
<organism evidence="4 5">
    <name type="scientific">Arcticibacter pallidicorallinus</name>
    <dbReference type="NCBI Taxonomy" id="1259464"/>
    <lineage>
        <taxon>Bacteria</taxon>
        <taxon>Pseudomonadati</taxon>
        <taxon>Bacteroidota</taxon>
        <taxon>Sphingobacteriia</taxon>
        <taxon>Sphingobacteriales</taxon>
        <taxon>Sphingobacteriaceae</taxon>
        <taxon>Arcticibacter</taxon>
    </lineage>
</organism>
<dbReference type="EMBL" id="PVTH01000015">
    <property type="protein sequence ID" value="PRY48325.1"/>
    <property type="molecule type" value="Genomic_DNA"/>
</dbReference>
<dbReference type="PANTHER" id="PTHR43300">
    <property type="entry name" value="ACETYLTRANSFERASE"/>
    <property type="match status" value="1"/>
</dbReference>
<dbReference type="GO" id="GO:0016746">
    <property type="term" value="F:acyltransferase activity"/>
    <property type="evidence" value="ECO:0007669"/>
    <property type="project" value="UniProtKB-KW"/>
</dbReference>
<evidence type="ECO:0000256" key="2">
    <source>
        <dbReference type="PIRSR" id="PIRSR620019-2"/>
    </source>
</evidence>
<dbReference type="InterPro" id="IPR041561">
    <property type="entry name" value="PglD_N"/>
</dbReference>
<sequence>MKVIIFGVGKLADYVHFVLTNDSPYEVVAFCIEEAFMPESGTVHDLPIITFELLPSTYSPDDYKIFIAVGNNSVREVIYNKVKDNGYSCITYISSKAIFWSDLSFGDNVFIGEGTVIQPFVSVGFNSFLFAARVGHHCSVGNNVILSGCVLAGDAHIGDNSFLGLNSTVNQNLKIGKANIIGVGANIGSDTNDYDVYTNSSTVKRAVSSQRIKNEYLH</sequence>
<dbReference type="SUPFAM" id="SSF51161">
    <property type="entry name" value="Trimeric LpxA-like enzymes"/>
    <property type="match status" value="1"/>
</dbReference>
<dbReference type="AlphaFoldDB" id="A0A2T0TRL8"/>
<keyword evidence="4" id="KW-0012">Acyltransferase</keyword>
<name>A0A2T0TRL8_9SPHI</name>
<feature type="domain" description="PglD N-terminal" evidence="3">
    <location>
        <begin position="2"/>
        <end position="82"/>
    </location>
</feature>
<dbReference type="Proteomes" id="UP000238034">
    <property type="component" value="Unassembled WGS sequence"/>
</dbReference>
<keyword evidence="5" id="KW-1185">Reference proteome</keyword>
<comment type="similarity">
    <text evidence="1">Belongs to the transferase hexapeptide repeat family.</text>
</comment>
<protein>
    <submittedName>
        <fullName evidence="4">Sugar O-acyltransferase (Sialic acid O-acetyltransferase NeuD family)</fullName>
    </submittedName>
</protein>
<evidence type="ECO:0000313" key="5">
    <source>
        <dbReference type="Proteomes" id="UP000238034"/>
    </source>
</evidence>
<evidence type="ECO:0000259" key="3">
    <source>
        <dbReference type="Pfam" id="PF17836"/>
    </source>
</evidence>
<dbReference type="InterPro" id="IPR020019">
    <property type="entry name" value="AcTrfase_PglD-like"/>
</dbReference>
<gene>
    <name evidence="4" type="ORF">B0I27_11526</name>
</gene>
<accession>A0A2T0TRL8</accession>
<dbReference type="RefSeq" id="WP_106295487.1">
    <property type="nucleotide sequence ID" value="NZ_PVTH01000015.1"/>
</dbReference>
<feature type="binding site" evidence="2">
    <location>
        <position position="70"/>
    </location>
    <ligand>
        <name>substrate</name>
    </ligand>
</feature>
<dbReference type="Pfam" id="PF17836">
    <property type="entry name" value="PglD_N"/>
    <property type="match status" value="1"/>
</dbReference>
<dbReference type="Gene3D" id="3.40.50.20">
    <property type="match status" value="1"/>
</dbReference>
<dbReference type="InterPro" id="IPR050179">
    <property type="entry name" value="Trans_hexapeptide_repeat"/>
</dbReference>
<dbReference type="OrthoDB" id="1115300at2"/>
<reference evidence="4 5" key="1">
    <citation type="submission" date="2018-03" db="EMBL/GenBank/DDBJ databases">
        <title>Genomic Encyclopedia of Type Strains, Phase III (KMG-III): the genomes of soil and plant-associated and newly described type strains.</title>
        <authorList>
            <person name="Whitman W."/>
        </authorList>
    </citation>
    <scope>NUCLEOTIDE SEQUENCE [LARGE SCALE GENOMIC DNA]</scope>
    <source>
        <strain evidence="4 5">CGMCC 1.9313</strain>
    </source>
</reference>
<dbReference type="PANTHER" id="PTHR43300:SF4">
    <property type="entry name" value="ACYL-[ACYL-CARRIER-PROTEIN]--UDP-N-ACETYLGLUCOSAMINE O-ACYLTRANSFERASE"/>
    <property type="match status" value="1"/>
</dbReference>
<evidence type="ECO:0000313" key="4">
    <source>
        <dbReference type="EMBL" id="PRY48325.1"/>
    </source>
</evidence>
<dbReference type="Gene3D" id="2.160.10.10">
    <property type="entry name" value="Hexapeptide repeat proteins"/>
    <property type="match status" value="1"/>
</dbReference>
<evidence type="ECO:0000256" key="1">
    <source>
        <dbReference type="ARBA" id="ARBA00007274"/>
    </source>
</evidence>
<dbReference type="InterPro" id="IPR011004">
    <property type="entry name" value="Trimer_LpxA-like_sf"/>
</dbReference>
<proteinExistence type="inferred from homology"/>
<dbReference type="CDD" id="cd03360">
    <property type="entry name" value="LbH_AT_putative"/>
    <property type="match status" value="1"/>
</dbReference>
<keyword evidence="4" id="KW-0808">Transferase</keyword>